<organism evidence="1 2">
    <name type="scientific">Microbispora hainanensis</name>
    <dbReference type="NCBI Taxonomy" id="568844"/>
    <lineage>
        <taxon>Bacteria</taxon>
        <taxon>Bacillati</taxon>
        <taxon>Actinomycetota</taxon>
        <taxon>Actinomycetes</taxon>
        <taxon>Streptosporangiales</taxon>
        <taxon>Streptosporangiaceae</taxon>
        <taxon>Microbispora</taxon>
    </lineage>
</organism>
<gene>
    <name evidence="1" type="ORF">FLX08_34690</name>
</gene>
<accession>A0A544YAW0</accession>
<dbReference type="AlphaFoldDB" id="A0A544YAW0"/>
<reference evidence="1 2" key="1">
    <citation type="submission" date="2019-07" db="EMBL/GenBank/DDBJ databases">
        <title>Microbispora hainanensis DSM 45428.</title>
        <authorList>
            <person name="Thawai C."/>
        </authorList>
    </citation>
    <scope>NUCLEOTIDE SEQUENCE [LARGE SCALE GENOMIC DNA]</scope>
    <source>
        <strain evidence="1 2">DSM 45428</strain>
    </source>
</reference>
<evidence type="ECO:0000313" key="2">
    <source>
        <dbReference type="Proteomes" id="UP000316541"/>
    </source>
</evidence>
<name>A0A544YAW0_9ACTN</name>
<dbReference type="RefSeq" id="WP_142624491.1">
    <property type="nucleotide sequence ID" value="NZ_VIRM01000062.1"/>
</dbReference>
<protein>
    <submittedName>
        <fullName evidence="1">Class I SAM-dependent methyltransferase</fullName>
    </submittedName>
</protein>
<keyword evidence="1" id="KW-0489">Methyltransferase</keyword>
<dbReference type="GO" id="GO:0008168">
    <property type="term" value="F:methyltransferase activity"/>
    <property type="evidence" value="ECO:0007669"/>
    <property type="project" value="UniProtKB-KW"/>
</dbReference>
<dbReference type="InterPro" id="IPR029063">
    <property type="entry name" value="SAM-dependent_MTases_sf"/>
</dbReference>
<sequence length="228" mass="24848">MDHRDLRLLDDDALERSSIVANSDMNRERRLPAYRRELGVDVLALLRGADRVVRWLDLCCGTANALFEAAHALGDRAEIVGVDLVGYFAGPPRPPGLRLVTASVTSWAPDAAFDLITCVHGLHYVGDKLGVIARAASWLTDDGLFAANFDVRSVRSVRGVRGADGAPAGRRLTAALRANGLDYDARNRRVSRRGRKEIDLRWSYLGADDRAGPNYTGQAAVVSYYAVG</sequence>
<evidence type="ECO:0000313" key="1">
    <source>
        <dbReference type="EMBL" id="TQS13876.1"/>
    </source>
</evidence>
<dbReference type="CDD" id="cd02440">
    <property type="entry name" value="AdoMet_MTases"/>
    <property type="match status" value="1"/>
</dbReference>
<proteinExistence type="predicted"/>
<dbReference type="SUPFAM" id="SSF53335">
    <property type="entry name" value="S-adenosyl-L-methionine-dependent methyltransferases"/>
    <property type="match status" value="1"/>
</dbReference>
<dbReference type="Gene3D" id="3.40.50.150">
    <property type="entry name" value="Vaccinia Virus protein VP39"/>
    <property type="match status" value="1"/>
</dbReference>
<dbReference type="Proteomes" id="UP000316541">
    <property type="component" value="Unassembled WGS sequence"/>
</dbReference>
<comment type="caution">
    <text evidence="1">The sequence shown here is derived from an EMBL/GenBank/DDBJ whole genome shotgun (WGS) entry which is preliminary data.</text>
</comment>
<dbReference type="Pfam" id="PF13489">
    <property type="entry name" value="Methyltransf_23"/>
    <property type="match status" value="1"/>
</dbReference>
<dbReference type="EMBL" id="VIRM01000062">
    <property type="protein sequence ID" value="TQS13876.1"/>
    <property type="molecule type" value="Genomic_DNA"/>
</dbReference>
<keyword evidence="1" id="KW-0808">Transferase</keyword>
<dbReference type="GO" id="GO:0032259">
    <property type="term" value="P:methylation"/>
    <property type="evidence" value="ECO:0007669"/>
    <property type="project" value="UniProtKB-KW"/>
</dbReference>